<keyword evidence="1" id="KW-0472">Membrane</keyword>
<dbReference type="PROSITE" id="PS00108">
    <property type="entry name" value="PROTEIN_KINASE_ST"/>
    <property type="match status" value="1"/>
</dbReference>
<dbReference type="OMA" id="FTWSKQK"/>
<dbReference type="CDD" id="cd13999">
    <property type="entry name" value="STKc_MAP3K-like"/>
    <property type="match status" value="1"/>
</dbReference>
<dbReference type="GeneID" id="19945826"/>
<dbReference type="EMBL" id="JH767144">
    <property type="protein sequence ID" value="EQC37496.1"/>
    <property type="molecule type" value="Genomic_DNA"/>
</dbReference>
<dbReference type="PANTHER" id="PTHR44329">
    <property type="entry name" value="SERINE/THREONINE-PROTEIN KINASE TNNI3K-RELATED"/>
    <property type="match status" value="1"/>
</dbReference>
<gene>
    <name evidence="3" type="ORF">SDRG_05099</name>
</gene>
<keyword evidence="1" id="KW-1133">Transmembrane helix</keyword>
<dbReference type="InterPro" id="IPR051681">
    <property type="entry name" value="Ser/Thr_Kinases-Pseudokinases"/>
</dbReference>
<keyword evidence="3" id="KW-0808">Transferase</keyword>
<organism evidence="3 4">
    <name type="scientific">Saprolegnia diclina (strain VS20)</name>
    <dbReference type="NCBI Taxonomy" id="1156394"/>
    <lineage>
        <taxon>Eukaryota</taxon>
        <taxon>Sar</taxon>
        <taxon>Stramenopiles</taxon>
        <taxon>Oomycota</taxon>
        <taxon>Saprolegniomycetes</taxon>
        <taxon>Saprolegniales</taxon>
        <taxon>Saprolegniaceae</taxon>
        <taxon>Saprolegnia</taxon>
    </lineage>
</organism>
<dbReference type="eggNOG" id="KOG0192">
    <property type="taxonomic scope" value="Eukaryota"/>
</dbReference>
<dbReference type="GO" id="GO:0004674">
    <property type="term" value="F:protein serine/threonine kinase activity"/>
    <property type="evidence" value="ECO:0007669"/>
    <property type="project" value="TreeGrafter"/>
</dbReference>
<dbReference type="Gene3D" id="3.30.200.20">
    <property type="entry name" value="Phosphorylase Kinase, domain 1"/>
    <property type="match status" value="1"/>
</dbReference>
<dbReference type="InterPro" id="IPR011009">
    <property type="entry name" value="Kinase-like_dom_sf"/>
</dbReference>
<dbReference type="Pfam" id="PF00069">
    <property type="entry name" value="Pkinase"/>
    <property type="match status" value="1"/>
</dbReference>
<dbReference type="PRINTS" id="PR00109">
    <property type="entry name" value="TYRKINASE"/>
</dbReference>
<evidence type="ECO:0000313" key="4">
    <source>
        <dbReference type="Proteomes" id="UP000030762"/>
    </source>
</evidence>
<dbReference type="InParanoid" id="T0QS44"/>
<dbReference type="STRING" id="1156394.T0QS44"/>
<dbReference type="InterPro" id="IPR000719">
    <property type="entry name" value="Prot_kinase_dom"/>
</dbReference>
<dbReference type="PANTHER" id="PTHR44329:SF214">
    <property type="entry name" value="PROTEIN KINASE DOMAIN-CONTAINING PROTEIN"/>
    <property type="match status" value="1"/>
</dbReference>
<keyword evidence="3" id="KW-0418">Kinase</keyword>
<dbReference type="GO" id="GO:0005524">
    <property type="term" value="F:ATP binding"/>
    <property type="evidence" value="ECO:0007669"/>
    <property type="project" value="InterPro"/>
</dbReference>
<feature type="domain" description="Protein kinase" evidence="2">
    <location>
        <begin position="356"/>
        <end position="615"/>
    </location>
</feature>
<dbReference type="Proteomes" id="UP000030762">
    <property type="component" value="Unassembled WGS sequence"/>
</dbReference>
<dbReference type="RefSeq" id="XP_008609016.1">
    <property type="nucleotide sequence ID" value="XM_008610794.1"/>
</dbReference>
<dbReference type="OrthoDB" id="4062651at2759"/>
<dbReference type="AlphaFoldDB" id="T0QS44"/>
<keyword evidence="4" id="KW-1185">Reference proteome</keyword>
<evidence type="ECO:0000256" key="1">
    <source>
        <dbReference type="SAM" id="Phobius"/>
    </source>
</evidence>
<proteinExistence type="predicted"/>
<evidence type="ECO:0000313" key="3">
    <source>
        <dbReference type="EMBL" id="EQC37496.1"/>
    </source>
</evidence>
<dbReference type="PROSITE" id="PS50011">
    <property type="entry name" value="PROTEIN_KINASE_DOM"/>
    <property type="match status" value="1"/>
</dbReference>
<accession>T0QS44</accession>
<dbReference type="VEuPathDB" id="FungiDB:SDRG_05099"/>
<evidence type="ECO:0000259" key="2">
    <source>
        <dbReference type="PROSITE" id="PS50011"/>
    </source>
</evidence>
<dbReference type="InterPro" id="IPR008271">
    <property type="entry name" value="Ser/Thr_kinase_AS"/>
</dbReference>
<feature type="transmembrane region" description="Helical" evidence="1">
    <location>
        <begin position="259"/>
        <end position="281"/>
    </location>
</feature>
<name>T0QS44_SAPDV</name>
<dbReference type="SUPFAM" id="SSF56112">
    <property type="entry name" value="Protein kinase-like (PK-like)"/>
    <property type="match status" value="1"/>
</dbReference>
<dbReference type="SMART" id="SM00220">
    <property type="entry name" value="S_TKc"/>
    <property type="match status" value="1"/>
</dbReference>
<keyword evidence="1" id="KW-0812">Transmembrane</keyword>
<dbReference type="InterPro" id="IPR001245">
    <property type="entry name" value="Ser-Thr/Tyr_kinase_cat_dom"/>
</dbReference>
<reference evidence="3 4" key="1">
    <citation type="submission" date="2012-04" db="EMBL/GenBank/DDBJ databases">
        <title>The Genome Sequence of Saprolegnia declina VS20.</title>
        <authorList>
            <consortium name="The Broad Institute Genome Sequencing Platform"/>
            <person name="Russ C."/>
            <person name="Nusbaum C."/>
            <person name="Tyler B."/>
            <person name="van West P."/>
            <person name="Dieguez-Uribeondo J."/>
            <person name="de Bruijn I."/>
            <person name="Tripathy S."/>
            <person name="Jiang R."/>
            <person name="Young S.K."/>
            <person name="Zeng Q."/>
            <person name="Gargeya S."/>
            <person name="Fitzgerald M."/>
            <person name="Haas B."/>
            <person name="Abouelleil A."/>
            <person name="Alvarado L."/>
            <person name="Arachchi H.M."/>
            <person name="Berlin A."/>
            <person name="Chapman S.B."/>
            <person name="Goldberg J."/>
            <person name="Griggs A."/>
            <person name="Gujja S."/>
            <person name="Hansen M."/>
            <person name="Howarth C."/>
            <person name="Imamovic A."/>
            <person name="Larimer J."/>
            <person name="McCowen C."/>
            <person name="Montmayeur A."/>
            <person name="Murphy C."/>
            <person name="Neiman D."/>
            <person name="Pearson M."/>
            <person name="Priest M."/>
            <person name="Roberts A."/>
            <person name="Saif S."/>
            <person name="Shea T."/>
            <person name="Sisk P."/>
            <person name="Sykes S."/>
            <person name="Wortman J."/>
            <person name="Nusbaum C."/>
            <person name="Birren B."/>
        </authorList>
    </citation>
    <scope>NUCLEOTIDE SEQUENCE [LARGE SCALE GENOMIC DNA]</scope>
    <source>
        <strain evidence="3 4">VS20</strain>
    </source>
</reference>
<sequence length="620" mass="66646">MATTAVWTESADVVARCKSLVAQGVASTVSVPSTAPTSVATRLTRVGLSWNALSTLQKQALLWDHGLVQTDATTYTQVYTSCESDGVGRAMASIGLTKAEVAAAGVALATCPASTGNYARQDIGSFPLKLTKCAVPLKSAFTSNASVWSQDALGATRPFDLRVYQHTATSGAIMAIHATSAGGADTSTTTSIGSCPSTPGGLAIPCAIYSTAVVASGSGSGTAPKWCVPPTSDAMTSWLLEVRAAIKTAAPGASSSSTAAIVLGVLLGLVLLAGGGYWFFFVRKPRKKKRRTNDAPGFLGNAFLRHKNQRPEPEEEDSYERQLQEMNVGTAAASLKLNAFEHDPFLFSRRLPYGAVTCHRILSKGAYGEVWIGSFRGKEVAIKKILHAKRHDTFELECFTEEIRIMAALDHPHIVHLIGFAWDTLTNLCAVTEYLAKGDVTGYLVANMDLNWDAKLRLAVGTARALAYLHGRSPAIIHRDLKSKNILVSDTGEAKLSDFGISRTRVADETMTVGVGTVYWTAPEVLLGQKYTEQVDIYSFGVVLCELDTHRAPYADMQEVAQMAIAQRVATHQFRPPFSAKCPKLVKDLADRCMAQDPSARPNAQEIVDLIELWKGWKQA</sequence>
<dbReference type="Gene3D" id="1.10.510.10">
    <property type="entry name" value="Transferase(Phosphotransferase) domain 1"/>
    <property type="match status" value="1"/>
</dbReference>
<protein>
    <submittedName>
        <fullName evidence="3">TKL protein kinase</fullName>
    </submittedName>
</protein>